<feature type="transmembrane region" description="Helical" evidence="8">
    <location>
        <begin position="173"/>
        <end position="196"/>
    </location>
</feature>
<evidence type="ECO:0000256" key="6">
    <source>
        <dbReference type="ARBA" id="ARBA00022989"/>
    </source>
</evidence>
<feature type="transmembrane region" description="Helical" evidence="8">
    <location>
        <begin position="65"/>
        <end position="87"/>
    </location>
</feature>
<protein>
    <submittedName>
        <fullName evidence="10">ABC transporter permease</fullName>
    </submittedName>
</protein>
<sequence>MKKSSRFSRIYLGIIFFLMYLPIGVVILFSFNESKLPVALTGFSFRWYEELFADRDMIEALGNSLILGVLSCLLSAGIGTLGAVGLSRIHWKTKGVMEYISILPLMIPEIILGMVFMAFFSLLGLPFGMLTLLLGHTVFCVPYILMEVKARLVGMDPSLEEAARDLGAGPFRAFWDITLPLIMPAVLSGSLLAFAMSMDDVVISIFVNGPRISTLPIKVYTQLKTGVTPKINALCTIMLAVTVAAMAVYSLIKRRTDKGNFPFSQKKK</sequence>
<comment type="caution">
    <text evidence="10">The sequence shown here is derived from an EMBL/GenBank/DDBJ whole genome shotgun (WGS) entry which is preliminary data.</text>
</comment>
<evidence type="ECO:0000256" key="1">
    <source>
        <dbReference type="ARBA" id="ARBA00004651"/>
    </source>
</evidence>
<dbReference type="PROSITE" id="PS50928">
    <property type="entry name" value="ABC_TM1"/>
    <property type="match status" value="1"/>
</dbReference>
<feature type="transmembrane region" description="Helical" evidence="8">
    <location>
        <begin position="12"/>
        <end position="31"/>
    </location>
</feature>
<comment type="subcellular location">
    <subcellularLocation>
        <location evidence="1 8">Cell membrane</location>
        <topology evidence="1 8">Multi-pass membrane protein</topology>
    </subcellularLocation>
</comment>
<dbReference type="PANTHER" id="PTHR43848:SF2">
    <property type="entry name" value="PUTRESCINE TRANSPORT SYSTEM PERMEASE PROTEIN POTI"/>
    <property type="match status" value="1"/>
</dbReference>
<dbReference type="GO" id="GO:0055085">
    <property type="term" value="P:transmembrane transport"/>
    <property type="evidence" value="ECO:0007669"/>
    <property type="project" value="InterPro"/>
</dbReference>
<keyword evidence="6 8" id="KW-1133">Transmembrane helix</keyword>
<reference evidence="10" key="2">
    <citation type="submission" date="2021-04" db="EMBL/GenBank/DDBJ databases">
        <authorList>
            <person name="Gilroy R."/>
        </authorList>
    </citation>
    <scope>NUCLEOTIDE SEQUENCE</scope>
    <source>
        <strain evidence="10">14324</strain>
    </source>
</reference>
<accession>A0A9D2ITW2</accession>
<gene>
    <name evidence="10" type="ORF">IAA21_09870</name>
</gene>
<evidence type="ECO:0000313" key="11">
    <source>
        <dbReference type="Proteomes" id="UP000824041"/>
    </source>
</evidence>
<dbReference type="SUPFAM" id="SSF161098">
    <property type="entry name" value="MetI-like"/>
    <property type="match status" value="1"/>
</dbReference>
<feature type="transmembrane region" description="Helical" evidence="8">
    <location>
        <begin position="99"/>
        <end position="120"/>
    </location>
</feature>
<dbReference type="InterPro" id="IPR051789">
    <property type="entry name" value="Bact_Polyamine_Transport"/>
</dbReference>
<name>A0A9D2ITW2_9FIRM</name>
<keyword evidence="3 8" id="KW-0813">Transport</keyword>
<keyword evidence="4" id="KW-1003">Cell membrane</keyword>
<dbReference type="Gene3D" id="1.10.3720.10">
    <property type="entry name" value="MetI-like"/>
    <property type="match status" value="1"/>
</dbReference>
<dbReference type="PANTHER" id="PTHR43848">
    <property type="entry name" value="PUTRESCINE TRANSPORT SYSTEM PERMEASE PROTEIN POTI"/>
    <property type="match status" value="1"/>
</dbReference>
<dbReference type="InterPro" id="IPR035906">
    <property type="entry name" value="MetI-like_sf"/>
</dbReference>
<evidence type="ECO:0000256" key="3">
    <source>
        <dbReference type="ARBA" id="ARBA00022448"/>
    </source>
</evidence>
<comment type="similarity">
    <text evidence="2">Belongs to the binding-protein-dependent transport system permease family. CysTW subfamily.</text>
</comment>
<dbReference type="AlphaFoldDB" id="A0A9D2ITW2"/>
<evidence type="ECO:0000259" key="9">
    <source>
        <dbReference type="PROSITE" id="PS50928"/>
    </source>
</evidence>
<evidence type="ECO:0000256" key="7">
    <source>
        <dbReference type="ARBA" id="ARBA00023136"/>
    </source>
</evidence>
<evidence type="ECO:0000313" key="10">
    <source>
        <dbReference type="EMBL" id="HIZ23086.1"/>
    </source>
</evidence>
<dbReference type="Pfam" id="PF00528">
    <property type="entry name" value="BPD_transp_1"/>
    <property type="match status" value="1"/>
</dbReference>
<dbReference type="InterPro" id="IPR000515">
    <property type="entry name" value="MetI-like"/>
</dbReference>
<dbReference type="GO" id="GO:0005886">
    <property type="term" value="C:plasma membrane"/>
    <property type="evidence" value="ECO:0007669"/>
    <property type="project" value="UniProtKB-SubCell"/>
</dbReference>
<evidence type="ECO:0000256" key="2">
    <source>
        <dbReference type="ARBA" id="ARBA00007069"/>
    </source>
</evidence>
<proteinExistence type="inferred from homology"/>
<evidence type="ECO:0000256" key="8">
    <source>
        <dbReference type="RuleBase" id="RU363032"/>
    </source>
</evidence>
<dbReference type="EMBL" id="DXBU01000133">
    <property type="protein sequence ID" value="HIZ23086.1"/>
    <property type="molecule type" value="Genomic_DNA"/>
</dbReference>
<dbReference type="Proteomes" id="UP000824041">
    <property type="component" value="Unassembled WGS sequence"/>
</dbReference>
<reference evidence="10" key="1">
    <citation type="journal article" date="2021" name="PeerJ">
        <title>Extensive microbial diversity within the chicken gut microbiome revealed by metagenomics and culture.</title>
        <authorList>
            <person name="Gilroy R."/>
            <person name="Ravi A."/>
            <person name="Getino M."/>
            <person name="Pursley I."/>
            <person name="Horton D.L."/>
            <person name="Alikhan N.F."/>
            <person name="Baker D."/>
            <person name="Gharbi K."/>
            <person name="Hall N."/>
            <person name="Watson M."/>
            <person name="Adriaenssens E.M."/>
            <person name="Foster-Nyarko E."/>
            <person name="Jarju S."/>
            <person name="Secka A."/>
            <person name="Antonio M."/>
            <person name="Oren A."/>
            <person name="Chaudhuri R.R."/>
            <person name="La Ragione R."/>
            <person name="Hildebrand F."/>
            <person name="Pallen M.J."/>
        </authorList>
    </citation>
    <scope>NUCLEOTIDE SEQUENCE</scope>
    <source>
        <strain evidence="10">14324</strain>
    </source>
</reference>
<feature type="transmembrane region" description="Helical" evidence="8">
    <location>
        <begin position="231"/>
        <end position="252"/>
    </location>
</feature>
<evidence type="ECO:0000256" key="5">
    <source>
        <dbReference type="ARBA" id="ARBA00022692"/>
    </source>
</evidence>
<organism evidence="10 11">
    <name type="scientific">Candidatus Blautia faecigallinarum</name>
    <dbReference type="NCBI Taxonomy" id="2838488"/>
    <lineage>
        <taxon>Bacteria</taxon>
        <taxon>Bacillati</taxon>
        <taxon>Bacillota</taxon>
        <taxon>Clostridia</taxon>
        <taxon>Lachnospirales</taxon>
        <taxon>Lachnospiraceae</taxon>
        <taxon>Blautia</taxon>
    </lineage>
</organism>
<dbReference type="CDD" id="cd06261">
    <property type="entry name" value="TM_PBP2"/>
    <property type="match status" value="1"/>
</dbReference>
<feature type="domain" description="ABC transmembrane type-1" evidence="9">
    <location>
        <begin position="61"/>
        <end position="252"/>
    </location>
</feature>
<keyword evidence="5 8" id="KW-0812">Transmembrane</keyword>
<evidence type="ECO:0000256" key="4">
    <source>
        <dbReference type="ARBA" id="ARBA00022475"/>
    </source>
</evidence>
<feature type="transmembrane region" description="Helical" evidence="8">
    <location>
        <begin position="126"/>
        <end position="145"/>
    </location>
</feature>
<keyword evidence="7 8" id="KW-0472">Membrane</keyword>